<proteinExistence type="predicted"/>
<feature type="transmembrane region" description="Helical" evidence="1">
    <location>
        <begin position="170"/>
        <end position="192"/>
    </location>
</feature>
<accession>A0ABT3Q3D6</accession>
<dbReference type="InterPro" id="IPR025250">
    <property type="entry name" value="DUF4199"/>
</dbReference>
<organism evidence="2 3">
    <name type="scientific">Fodinibius salicampi</name>
    <dbReference type="NCBI Taxonomy" id="1920655"/>
    <lineage>
        <taxon>Bacteria</taxon>
        <taxon>Pseudomonadati</taxon>
        <taxon>Balneolota</taxon>
        <taxon>Balneolia</taxon>
        <taxon>Balneolales</taxon>
        <taxon>Balneolaceae</taxon>
        <taxon>Fodinibius</taxon>
    </lineage>
</organism>
<gene>
    <name evidence="2" type="ORF">LQ318_16680</name>
</gene>
<comment type="caution">
    <text evidence="2">The sequence shown here is derived from an EMBL/GenBank/DDBJ whole genome shotgun (WGS) entry which is preliminary data.</text>
</comment>
<dbReference type="Pfam" id="PF13858">
    <property type="entry name" value="DUF4199"/>
    <property type="match status" value="1"/>
</dbReference>
<feature type="transmembrane region" description="Helical" evidence="1">
    <location>
        <begin position="98"/>
        <end position="120"/>
    </location>
</feature>
<feature type="transmembrane region" description="Helical" evidence="1">
    <location>
        <begin position="30"/>
        <end position="51"/>
    </location>
</feature>
<evidence type="ECO:0000256" key="1">
    <source>
        <dbReference type="SAM" id="Phobius"/>
    </source>
</evidence>
<dbReference type="EMBL" id="JAJNDC010000006">
    <property type="protein sequence ID" value="MCW9714543.1"/>
    <property type="molecule type" value="Genomic_DNA"/>
</dbReference>
<protein>
    <submittedName>
        <fullName evidence="2">DUF4199 domain-containing protein</fullName>
    </submittedName>
</protein>
<evidence type="ECO:0000313" key="3">
    <source>
        <dbReference type="Proteomes" id="UP001207337"/>
    </source>
</evidence>
<evidence type="ECO:0000313" key="2">
    <source>
        <dbReference type="EMBL" id="MCW9714543.1"/>
    </source>
</evidence>
<sequence length="197" mass="21440">MEESQTKGFNNPGEETINAELPSYWTSVTVAGLIFGILAFVLSLITSYATINSEPSGSMFSPVQFIGVLVCLAGAFGGMLATWHYAKEFNVGIKLGRGALIGFLTGVVITVISVVLGQLWQLIDPDMTQKLIESTIAQMEAMELPQEQKQQMIDMTAENIRSQQNIGSQLLWGIPMYGILNLITGMIGAKIFGKEEE</sequence>
<dbReference type="RefSeq" id="WP_265791906.1">
    <property type="nucleotide sequence ID" value="NZ_BAABRS010000006.1"/>
</dbReference>
<reference evidence="2 3" key="1">
    <citation type="submission" date="2021-11" db="EMBL/GenBank/DDBJ databases">
        <title>Aliifidinibius sp. nov., a new bacterium isolated from saline soil.</title>
        <authorList>
            <person name="Galisteo C."/>
            <person name="De La Haba R."/>
            <person name="Sanchez-Porro C."/>
            <person name="Ventosa A."/>
        </authorList>
    </citation>
    <scope>NUCLEOTIDE SEQUENCE [LARGE SCALE GENOMIC DNA]</scope>
    <source>
        <strain evidence="2 3">KACC 190600</strain>
    </source>
</reference>
<keyword evidence="1" id="KW-1133">Transmembrane helix</keyword>
<keyword evidence="1" id="KW-0812">Transmembrane</keyword>
<feature type="transmembrane region" description="Helical" evidence="1">
    <location>
        <begin position="63"/>
        <end position="86"/>
    </location>
</feature>
<name>A0ABT3Q3D6_9BACT</name>
<dbReference type="Proteomes" id="UP001207337">
    <property type="component" value="Unassembled WGS sequence"/>
</dbReference>
<keyword evidence="3" id="KW-1185">Reference proteome</keyword>
<keyword evidence="1" id="KW-0472">Membrane</keyword>